<evidence type="ECO:0000313" key="1">
    <source>
        <dbReference type="EMBL" id="RAL26890.1"/>
    </source>
</evidence>
<keyword evidence="2" id="KW-1185">Reference proteome</keyword>
<reference evidence="1 2" key="2">
    <citation type="submission" date="2018-06" db="EMBL/GenBank/DDBJ databases">
        <authorList>
            <person name="Zhirakovskaya E."/>
        </authorList>
    </citation>
    <scope>NUCLEOTIDE SEQUENCE [LARGE SCALE GENOMIC DNA]</scope>
    <source>
        <strain evidence="1 2">FBKL4.011</strain>
    </source>
</reference>
<dbReference type="RefSeq" id="WP_113657494.1">
    <property type="nucleotide sequence ID" value="NZ_KZ845663.1"/>
</dbReference>
<protein>
    <submittedName>
        <fullName evidence="1">Uncharacterized protein</fullName>
    </submittedName>
</protein>
<dbReference type="AlphaFoldDB" id="A0A364K9L1"/>
<accession>A0A364K9L1</accession>
<dbReference type="Proteomes" id="UP000251213">
    <property type="component" value="Unassembled WGS sequence"/>
</dbReference>
<organism evidence="1 2">
    <name type="scientific">Thermoflavimicrobium daqui</name>
    <dbReference type="NCBI Taxonomy" id="2137476"/>
    <lineage>
        <taxon>Bacteria</taxon>
        <taxon>Bacillati</taxon>
        <taxon>Bacillota</taxon>
        <taxon>Bacilli</taxon>
        <taxon>Bacillales</taxon>
        <taxon>Thermoactinomycetaceae</taxon>
        <taxon>Thermoflavimicrobium</taxon>
    </lineage>
</organism>
<gene>
    <name evidence="1" type="ORF">DL897_02250</name>
</gene>
<reference evidence="1 2" key="1">
    <citation type="submission" date="2018-06" db="EMBL/GenBank/DDBJ databases">
        <title>Thermoflavimicrobium daqus sp. nov., a thermophilic microbe isolated from Moutai-flavour Daqu.</title>
        <authorList>
            <person name="Wang X."/>
            <person name="Zhou H."/>
        </authorList>
    </citation>
    <scope>NUCLEOTIDE SEQUENCE [LARGE SCALE GENOMIC DNA]</scope>
    <source>
        <strain evidence="1 2">FBKL4.011</strain>
    </source>
</reference>
<comment type="caution">
    <text evidence="1">The sequence shown here is derived from an EMBL/GenBank/DDBJ whole genome shotgun (WGS) entry which is preliminary data.</text>
</comment>
<proteinExistence type="predicted"/>
<name>A0A364K9L1_9BACL</name>
<sequence>MSCSTNGEGSHLSFCLMTRMEFSDVLMMMDYEYFQSWKGLQPYSDRWVLIRQGDFPDEWNRKCHLISKDLFWVGTKEEIFAFRQSLINNLKKYGQVKVNSQKEITFLEMDTKDGEEYQITLVVRKLCDNDRSLYTVSSMIPVGAGVAYLFDGFSTAVVGFPIIKDQLNKLLVMPDTVADHEKSVIEDCSSYTINIDSGYLVLASSTVGFNKICAKRFKEFHQQNIKNYEILYDKIDQNILIFSVEPGTYQINYYSEDKIQEMILSTDLDEEVDWDDYKGGYLIEKVTSI</sequence>
<evidence type="ECO:0000313" key="2">
    <source>
        <dbReference type="Proteomes" id="UP000251213"/>
    </source>
</evidence>
<dbReference type="EMBL" id="QJKK01000001">
    <property type="protein sequence ID" value="RAL26890.1"/>
    <property type="molecule type" value="Genomic_DNA"/>
</dbReference>